<keyword evidence="4 6" id="KW-1133">Transmembrane helix</keyword>
<dbReference type="EMBL" id="CAEZZY010000055">
    <property type="protein sequence ID" value="CAB4778687.1"/>
    <property type="molecule type" value="Genomic_DNA"/>
</dbReference>
<dbReference type="EMBL" id="CAFBNK010000026">
    <property type="protein sequence ID" value="CAB4944342.1"/>
    <property type="molecule type" value="Genomic_DNA"/>
</dbReference>
<protein>
    <submittedName>
        <fullName evidence="8">Unannotated protein</fullName>
    </submittedName>
</protein>
<keyword evidence="5 6" id="KW-0472">Membrane</keyword>
<organism evidence="8">
    <name type="scientific">freshwater metagenome</name>
    <dbReference type="NCBI Taxonomy" id="449393"/>
    <lineage>
        <taxon>unclassified sequences</taxon>
        <taxon>metagenomes</taxon>
        <taxon>ecological metagenomes</taxon>
    </lineage>
</organism>
<accession>A0A6J7JQD5</accession>
<feature type="transmembrane region" description="Helical" evidence="6">
    <location>
        <begin position="43"/>
        <end position="62"/>
    </location>
</feature>
<dbReference type="GO" id="GO:0005886">
    <property type="term" value="C:plasma membrane"/>
    <property type="evidence" value="ECO:0007669"/>
    <property type="project" value="UniProtKB-SubCell"/>
</dbReference>
<evidence type="ECO:0000256" key="6">
    <source>
        <dbReference type="SAM" id="Phobius"/>
    </source>
</evidence>
<feature type="transmembrane region" description="Helical" evidence="6">
    <location>
        <begin position="12"/>
        <end position="31"/>
    </location>
</feature>
<dbReference type="InterPro" id="IPR019108">
    <property type="entry name" value="Caa3_assmbl_CtaG-rel"/>
</dbReference>
<feature type="transmembrane region" description="Helical" evidence="6">
    <location>
        <begin position="100"/>
        <end position="123"/>
    </location>
</feature>
<feature type="transmembrane region" description="Helical" evidence="6">
    <location>
        <begin position="169"/>
        <end position="191"/>
    </location>
</feature>
<reference evidence="8" key="1">
    <citation type="submission" date="2020-05" db="EMBL/GenBank/DDBJ databases">
        <authorList>
            <person name="Chiriac C."/>
            <person name="Salcher M."/>
            <person name="Ghai R."/>
            <person name="Kavagutti S V."/>
        </authorList>
    </citation>
    <scope>NUCLEOTIDE SEQUENCE</scope>
</reference>
<evidence type="ECO:0000256" key="2">
    <source>
        <dbReference type="ARBA" id="ARBA00022475"/>
    </source>
</evidence>
<evidence type="ECO:0000256" key="3">
    <source>
        <dbReference type="ARBA" id="ARBA00022692"/>
    </source>
</evidence>
<evidence type="ECO:0000256" key="4">
    <source>
        <dbReference type="ARBA" id="ARBA00022989"/>
    </source>
</evidence>
<proteinExistence type="predicted"/>
<dbReference type="EMBL" id="CAFBOU010000056">
    <property type="protein sequence ID" value="CAB4993608.1"/>
    <property type="molecule type" value="Genomic_DNA"/>
</dbReference>
<feature type="transmembrane region" description="Helical" evidence="6">
    <location>
        <begin position="135"/>
        <end position="157"/>
    </location>
</feature>
<evidence type="ECO:0000256" key="1">
    <source>
        <dbReference type="ARBA" id="ARBA00004651"/>
    </source>
</evidence>
<keyword evidence="2" id="KW-1003">Cell membrane</keyword>
<dbReference type="AlphaFoldDB" id="A0A6J7JQD5"/>
<comment type="subcellular location">
    <subcellularLocation>
        <location evidence="1">Cell membrane</location>
        <topology evidence="1">Multi-pass membrane protein</topology>
    </subcellularLocation>
</comment>
<dbReference type="Pfam" id="PF09678">
    <property type="entry name" value="Caa3_CtaG"/>
    <property type="match status" value="1"/>
</dbReference>
<feature type="transmembrane region" description="Helical" evidence="6">
    <location>
        <begin position="68"/>
        <end position="88"/>
    </location>
</feature>
<evidence type="ECO:0000313" key="9">
    <source>
        <dbReference type="EMBL" id="CAB4993608.1"/>
    </source>
</evidence>
<feature type="transmembrane region" description="Helical" evidence="6">
    <location>
        <begin position="211"/>
        <end position="233"/>
    </location>
</feature>
<evidence type="ECO:0000313" key="8">
    <source>
        <dbReference type="EMBL" id="CAB4944342.1"/>
    </source>
</evidence>
<keyword evidence="3 6" id="KW-0812">Transmembrane</keyword>
<evidence type="ECO:0000313" key="7">
    <source>
        <dbReference type="EMBL" id="CAB4778687.1"/>
    </source>
</evidence>
<gene>
    <name evidence="7" type="ORF">UFOPK2928_00624</name>
    <name evidence="8" type="ORF">UFOPK3786_00247</name>
    <name evidence="9" type="ORF">UFOPK4010_00752</name>
</gene>
<evidence type="ECO:0000256" key="5">
    <source>
        <dbReference type="ARBA" id="ARBA00023136"/>
    </source>
</evidence>
<name>A0A6J7JQD5_9ZZZZ</name>
<sequence length="256" mass="29280">MEMHNHQLSVWTSWQVAPEITFPLVLLVFLYLRNKDVTYKQGLSFLSGIATIFAVVITPVGARAMDYFSLHMVQHITLMMISGPLLVIGTPNSFSPENKLFKLFTHPVLSWVLYAALMIGVHLPGPHNFIMENPWVHTYIEVPLYIALPYLFYFNLLDRKHQGRRVTQAMSVISLFLMMVPETLTGFFIYVSRGSLYNDMYTISDQRRGGSLMWSGAMIIDAIWMALAVYHWIKSEERKSLEIDAEIAAEKRASGV</sequence>